<keyword evidence="2" id="KW-1185">Reference proteome</keyword>
<protein>
    <submittedName>
        <fullName evidence="1">Protein FAF-like, chloroplastic</fullName>
    </submittedName>
</protein>
<dbReference type="EMBL" id="KV015665">
    <property type="protein sequence ID" value="KZV20425.1"/>
    <property type="molecule type" value="Genomic_DNA"/>
</dbReference>
<accession>A0A2Z7AF98</accession>
<gene>
    <name evidence="1" type="ORF">F511_40117</name>
</gene>
<proteinExistence type="predicted"/>
<dbReference type="Proteomes" id="UP000250235">
    <property type="component" value="Unassembled WGS sequence"/>
</dbReference>
<name>A0A2Z7AF98_9LAMI</name>
<organism evidence="1 2">
    <name type="scientific">Dorcoceras hygrometricum</name>
    <dbReference type="NCBI Taxonomy" id="472368"/>
    <lineage>
        <taxon>Eukaryota</taxon>
        <taxon>Viridiplantae</taxon>
        <taxon>Streptophyta</taxon>
        <taxon>Embryophyta</taxon>
        <taxon>Tracheophyta</taxon>
        <taxon>Spermatophyta</taxon>
        <taxon>Magnoliopsida</taxon>
        <taxon>eudicotyledons</taxon>
        <taxon>Gunneridae</taxon>
        <taxon>Pentapetalae</taxon>
        <taxon>asterids</taxon>
        <taxon>lamiids</taxon>
        <taxon>Lamiales</taxon>
        <taxon>Gesneriaceae</taxon>
        <taxon>Didymocarpoideae</taxon>
        <taxon>Trichosporeae</taxon>
        <taxon>Loxocarpinae</taxon>
        <taxon>Dorcoceras</taxon>
    </lineage>
</organism>
<reference evidence="1 2" key="1">
    <citation type="journal article" date="2015" name="Proc. Natl. Acad. Sci. U.S.A.">
        <title>The resurrection genome of Boea hygrometrica: A blueprint for survival of dehydration.</title>
        <authorList>
            <person name="Xiao L."/>
            <person name="Yang G."/>
            <person name="Zhang L."/>
            <person name="Yang X."/>
            <person name="Zhao S."/>
            <person name="Ji Z."/>
            <person name="Zhou Q."/>
            <person name="Hu M."/>
            <person name="Wang Y."/>
            <person name="Chen M."/>
            <person name="Xu Y."/>
            <person name="Jin H."/>
            <person name="Xiao X."/>
            <person name="Hu G."/>
            <person name="Bao F."/>
            <person name="Hu Y."/>
            <person name="Wan P."/>
            <person name="Li L."/>
            <person name="Deng X."/>
            <person name="Kuang T."/>
            <person name="Xiang C."/>
            <person name="Zhu J.K."/>
            <person name="Oliver M.J."/>
            <person name="He Y."/>
        </authorList>
    </citation>
    <scope>NUCLEOTIDE SEQUENCE [LARGE SCALE GENOMIC DNA]</scope>
    <source>
        <strain evidence="2">cv. XS01</strain>
    </source>
</reference>
<sequence>MFLPTTSNASNSTLPNSALLQGLKWVAIERAKLGKSNATENFKNRGWNRREIKEERYHLFFVKTSSNNQMRHSRENIPKRHRSNLLKRRRIASPAGNTYRLQIDQKLVTNLFKQTPAAGYAKSIKTTTHQLIQTTPHSIRQHRYHQLVTQSQHISHNDFLAAGTRRNTQNATFQLIETTSLYLLDWFFEPAADLSSSRASADLVVNTQNVD</sequence>
<evidence type="ECO:0000313" key="1">
    <source>
        <dbReference type="EMBL" id="KZV20425.1"/>
    </source>
</evidence>
<evidence type="ECO:0000313" key="2">
    <source>
        <dbReference type="Proteomes" id="UP000250235"/>
    </source>
</evidence>
<dbReference type="AlphaFoldDB" id="A0A2Z7AF98"/>